<feature type="domain" description="Partner and localiser of BRCA2 WD40" evidence="3">
    <location>
        <begin position="1028"/>
        <end position="1331"/>
    </location>
</feature>
<feature type="compositionally biased region" description="Low complexity" evidence="2">
    <location>
        <begin position="389"/>
        <end position="398"/>
    </location>
</feature>
<feature type="region of interest" description="Disordered" evidence="2">
    <location>
        <begin position="55"/>
        <end position="78"/>
    </location>
</feature>
<evidence type="ECO:0000313" key="4">
    <source>
        <dbReference type="Ensembl" id="ENSKMAP00000012218.1"/>
    </source>
</evidence>
<feature type="compositionally biased region" description="Polar residues" evidence="2">
    <location>
        <begin position="872"/>
        <end position="884"/>
    </location>
</feature>
<dbReference type="Pfam" id="PF16756">
    <property type="entry name" value="PALB2_WD40"/>
    <property type="match status" value="1"/>
</dbReference>
<dbReference type="GO" id="GO:0003677">
    <property type="term" value="F:DNA binding"/>
    <property type="evidence" value="ECO:0007669"/>
    <property type="project" value="InterPro"/>
</dbReference>
<dbReference type="InterPro" id="IPR015943">
    <property type="entry name" value="WD40/YVTN_repeat-like_dom_sf"/>
</dbReference>
<feature type="region of interest" description="Disordered" evidence="2">
    <location>
        <begin position="357"/>
        <end position="514"/>
    </location>
</feature>
<evidence type="ECO:0000256" key="2">
    <source>
        <dbReference type="SAM" id="MobiDB-lite"/>
    </source>
</evidence>
<dbReference type="CTD" id="79728"/>
<dbReference type="KEGG" id="kmr:108240989"/>
<feature type="compositionally biased region" description="Polar residues" evidence="2">
    <location>
        <begin position="162"/>
        <end position="172"/>
    </location>
</feature>
<dbReference type="Gene3D" id="2.130.10.10">
    <property type="entry name" value="YVTN repeat-like/Quinoprotein amine dehydrogenase"/>
    <property type="match status" value="1"/>
</dbReference>
<dbReference type="InterPro" id="IPR042417">
    <property type="entry name" value="PALB2"/>
</dbReference>
<feature type="compositionally biased region" description="Basic and acidic residues" evidence="2">
    <location>
        <begin position="260"/>
        <end position="289"/>
    </location>
</feature>
<dbReference type="InterPro" id="IPR036322">
    <property type="entry name" value="WD40_repeat_dom_sf"/>
</dbReference>
<dbReference type="OMA" id="GHCQKED"/>
<dbReference type="Proteomes" id="UP000264800">
    <property type="component" value="Unplaced"/>
</dbReference>
<keyword evidence="5" id="KW-1185">Reference proteome</keyword>
<name>A0A3Q3A700_KRYMA</name>
<feature type="compositionally biased region" description="Basic residues" evidence="2">
    <location>
        <begin position="443"/>
        <end position="456"/>
    </location>
</feature>
<feature type="compositionally biased region" description="Basic and acidic residues" evidence="2">
    <location>
        <begin position="708"/>
        <end position="717"/>
    </location>
</feature>
<feature type="region of interest" description="Disordered" evidence="2">
    <location>
        <begin position="700"/>
        <end position="745"/>
    </location>
</feature>
<feature type="compositionally biased region" description="Basic and acidic residues" evidence="2">
    <location>
        <begin position="236"/>
        <end position="252"/>
    </location>
</feature>
<dbReference type="SUPFAM" id="SSF50978">
    <property type="entry name" value="WD40 repeat-like"/>
    <property type="match status" value="1"/>
</dbReference>
<evidence type="ECO:0000313" key="5">
    <source>
        <dbReference type="Proteomes" id="UP000264800"/>
    </source>
</evidence>
<feature type="region of interest" description="Disordered" evidence="2">
    <location>
        <begin position="648"/>
        <end position="667"/>
    </location>
</feature>
<feature type="compositionally biased region" description="Low complexity" evidence="2">
    <location>
        <begin position="496"/>
        <end position="509"/>
    </location>
</feature>
<dbReference type="GO" id="GO:0005654">
    <property type="term" value="C:nucleoplasm"/>
    <property type="evidence" value="ECO:0007669"/>
    <property type="project" value="TreeGrafter"/>
</dbReference>
<feature type="compositionally biased region" description="Pro residues" evidence="2">
    <location>
        <begin position="933"/>
        <end position="947"/>
    </location>
</feature>
<feature type="compositionally biased region" description="Pro residues" evidence="2">
    <location>
        <begin position="885"/>
        <end position="895"/>
    </location>
</feature>
<feature type="region of interest" description="Disordered" evidence="2">
    <location>
        <begin position="86"/>
        <end position="105"/>
    </location>
</feature>
<evidence type="ECO:0000259" key="3">
    <source>
        <dbReference type="Pfam" id="PF16756"/>
    </source>
</evidence>
<dbReference type="PANTHER" id="PTHR14662:SF2">
    <property type="entry name" value="PARTNER AND LOCALIZER OF BRCA2"/>
    <property type="match status" value="1"/>
</dbReference>
<dbReference type="GeneTree" id="ENSGT00390000014423"/>
<feature type="coiled-coil region" evidence="1">
    <location>
        <begin position="14"/>
        <end position="48"/>
    </location>
</feature>
<dbReference type="GeneID" id="108240989"/>
<feature type="region of interest" description="Disordered" evidence="2">
    <location>
        <begin position="872"/>
        <end position="963"/>
    </location>
</feature>
<protein>
    <submittedName>
        <fullName evidence="4">Partner and localizer of BRCA2</fullName>
    </submittedName>
</protein>
<dbReference type="RefSeq" id="XP_017280375.1">
    <property type="nucleotide sequence ID" value="XM_017424886.3"/>
</dbReference>
<keyword evidence="1" id="KW-0175">Coiled coil</keyword>
<dbReference type="PANTHER" id="PTHR14662">
    <property type="entry name" value="PARTNER AND LOCALIZER OF BRCA2"/>
    <property type="match status" value="1"/>
</dbReference>
<dbReference type="GO" id="GO:0000724">
    <property type="term" value="P:double-strand break repair via homologous recombination"/>
    <property type="evidence" value="ECO:0007669"/>
    <property type="project" value="InterPro"/>
</dbReference>
<feature type="compositionally biased region" description="Polar residues" evidence="2">
    <location>
        <begin position="377"/>
        <end position="388"/>
    </location>
</feature>
<reference evidence="4" key="1">
    <citation type="submission" date="2025-08" db="UniProtKB">
        <authorList>
            <consortium name="Ensembl"/>
        </authorList>
    </citation>
    <scope>IDENTIFICATION</scope>
</reference>
<feature type="compositionally biased region" description="Polar residues" evidence="2">
    <location>
        <begin position="719"/>
        <end position="745"/>
    </location>
</feature>
<dbReference type="OrthoDB" id="9936560at2759"/>
<reference evidence="4" key="2">
    <citation type="submission" date="2025-09" db="UniProtKB">
        <authorList>
            <consortium name="Ensembl"/>
        </authorList>
    </citation>
    <scope>IDENTIFICATION</scope>
</reference>
<accession>A0A3Q3A700</accession>
<dbReference type="InterPro" id="IPR031920">
    <property type="entry name" value="PALB2_WD40"/>
</dbReference>
<sequence length="1335" mass="144613">MDINVQHSEEQLRNTLHCDDKEKLRRKLAQLQREYLKTAQRLQRAERLEAVQRHVRSRISQQKHQELEATSSSSSSIQNANNAVAQGLPPRQAHTEGPADSDTSRRNQVIRFMLPPDAACPQTADPGNDAAVGYRASPTLRLRSRRSRLRLERRSAEAGNDADSNQQGQQQEGKVESAKTVVEEEGTVEAKGGDEANGSEELFSATESPSLLLTHCNTQGHTETGDVLGKENLRGQEQQAKEADLTTEERGENGTQNEETNAKTEEDGARSEEVEEKKAHMENGEKNVPEKTCENLVKIKEEENGITREGKAASLLDSCTLVEGLLFPAEYYVRTTRRMTFSQSQPDMQAVILSQLSMGRHRRSQGRGRGSNRDSQTRGSSDQHTQTDFSSPTTPSSFLNPLNSPQARPADTAVECSQSSGDTSNPVTAHQMDTPPVTVTRPPRGKRRRRRGRGRGRPQTSRAPQPPVSSVSSSQSVHEADGADTCLGPVKADSESGGTQPSSTHSSSSKVNGAAERVQKVFPIFQKSSITTSRQVNTGTSNYQSLLLPSSSSPAQTSHLPPPPPLFPVPLVGSLKSLDTHQDFHLPDDQFASLKLHKLRQVAVESGVEHFSAPSHNTRSSFRCADSPCSIGDLTTLLSLPLSVTPTVTDPACPDDEEQQTQLRDLPSAHILTDDLICKDSTQEVFENNNPETNVEQQLHAETQDSEDCGHPEHEAVTPDSQSRSCISTRSTHRSTNSDKLNPQQSFLYKAPFKGNDSVTGHSDELKEQLVAKKQTDYCGLSSSSEDQMTRYHQVENRAATETLLFDHSQDETQEKPSNVPASLQTCNKAKVAHESPVQNKNVQCSFDEPELNPNLSEDRLTHCSQTVLKSPPASVNCSFRTTRPPSPAPAPSPALPSLGITPHPPLSSSPAAPSLSLPPPHSPSTQALSPPALSPHPSTPWLPPLSPCSHVQGSSEPPAVSDRCHKVQLAASLNPSGGQLHGSPGPGLQTTEDTAEWCIMRRSHTLKAAAGGSLVDACCLPGSSGGLFVAAAGKWAVCLWSQTSASDWSLKHTWTFREPVINVFPVPDAAGLICVTLGQLEIREVRTLSCRSLAETLICEGVMQVVVGLYESRVVTSSHSATGSTLQAFTLSDSSGSWSCQPLVSPGVCVGALAPVDELSDALIGTSEDGHLFIWNSKTGQLLCSVLLGHGLSHTACLRGYSQSGVLLVLLQHHFLNSLDDDDDDEAIIKDQMFSEEETKTALFSLVGINPLSGKSVLATRLCPPKGWSGRLCEADVRRSSVVGLSQSGRICVWELGKQTSRMVEAEDWQLVRWGGEDRLVIGHHNGDVSLRCC</sequence>
<feature type="region of interest" description="Disordered" evidence="2">
    <location>
        <begin position="236"/>
        <end position="289"/>
    </location>
</feature>
<feature type="region of interest" description="Disordered" evidence="2">
    <location>
        <begin position="117"/>
        <end position="204"/>
    </location>
</feature>
<feature type="compositionally biased region" description="Polar residues" evidence="2">
    <location>
        <begin position="415"/>
        <end position="428"/>
    </location>
</feature>
<dbReference type="STRING" id="37003.ENSKMAP00000012218"/>
<organism evidence="4 5">
    <name type="scientific">Kryptolebias marmoratus</name>
    <name type="common">Mangrove killifish</name>
    <name type="synonym">Rivulus marmoratus</name>
    <dbReference type="NCBI Taxonomy" id="37003"/>
    <lineage>
        <taxon>Eukaryota</taxon>
        <taxon>Metazoa</taxon>
        <taxon>Chordata</taxon>
        <taxon>Craniata</taxon>
        <taxon>Vertebrata</taxon>
        <taxon>Euteleostomi</taxon>
        <taxon>Actinopterygii</taxon>
        <taxon>Neopterygii</taxon>
        <taxon>Teleostei</taxon>
        <taxon>Neoteleostei</taxon>
        <taxon>Acanthomorphata</taxon>
        <taxon>Ovalentaria</taxon>
        <taxon>Atherinomorphae</taxon>
        <taxon>Cyprinodontiformes</taxon>
        <taxon>Rivulidae</taxon>
        <taxon>Kryptolebias</taxon>
    </lineage>
</organism>
<dbReference type="Ensembl" id="ENSKMAT00000012402.1">
    <property type="protein sequence ID" value="ENSKMAP00000012218.1"/>
    <property type="gene ID" value="ENSKMAG00000009182.1"/>
</dbReference>
<evidence type="ECO:0000256" key="1">
    <source>
        <dbReference type="SAM" id="Coils"/>
    </source>
</evidence>
<proteinExistence type="predicted"/>
<feature type="compositionally biased region" description="Low complexity" evidence="2">
    <location>
        <begin position="468"/>
        <end position="477"/>
    </location>
</feature>